<reference evidence="1 2" key="1">
    <citation type="journal article" date="2020" name="Nature">
        <title>Isolation of an archaeon at the prokaryote-eukaryote interface.</title>
        <authorList>
            <person name="Imachi H."/>
            <person name="Nobu M.K."/>
            <person name="Nakahara N."/>
            <person name="Morono Y."/>
            <person name="Ogawara M."/>
            <person name="Takaki Y."/>
            <person name="Takano Y."/>
            <person name="Uematsu K."/>
            <person name="Ikuta T."/>
            <person name="Ito M."/>
            <person name="Matsui Y."/>
            <person name="Miyazaki M."/>
            <person name="Murata K."/>
            <person name="Saito Y."/>
            <person name="Sakai S."/>
            <person name="Song C."/>
            <person name="Tasumi E."/>
            <person name="Yamanaka Y."/>
            <person name="Yamaguchi T."/>
            <person name="Kamagata Y."/>
            <person name="Tamaki H."/>
            <person name="Takai K."/>
        </authorList>
    </citation>
    <scope>NUCLEOTIDE SEQUENCE [LARGE SCALE GENOMIC DNA]</scope>
    <source>
        <strain evidence="1 2">MK-D1</strain>
    </source>
</reference>
<dbReference type="PANTHER" id="PTHR13504:SF38">
    <property type="entry name" value="FIDO DOMAIN-CONTAINING PROTEIN"/>
    <property type="match status" value="1"/>
</dbReference>
<reference evidence="1 2" key="2">
    <citation type="journal article" date="2024" name="Int. J. Syst. Evol. Microbiol.">
        <title>Promethearchaeum syntrophicum gen. nov., sp. nov., an anaerobic, obligately syntrophic archaeon, the first isolate of the lineage 'Asgard' archaea, and proposal of the new archaeal phylum Promethearchaeota phyl. nov. and kingdom Promethearchaeati regn. nov.</title>
        <authorList>
            <person name="Imachi H."/>
            <person name="Nobu M.K."/>
            <person name="Kato S."/>
            <person name="Takaki Y."/>
            <person name="Miyazaki M."/>
            <person name="Miyata M."/>
            <person name="Ogawara M."/>
            <person name="Saito Y."/>
            <person name="Sakai S."/>
            <person name="Tahara Y.O."/>
            <person name="Takano Y."/>
            <person name="Tasumi E."/>
            <person name="Uematsu K."/>
            <person name="Yoshimura T."/>
            <person name="Itoh T."/>
            <person name="Ohkuma M."/>
            <person name="Takai K."/>
        </authorList>
    </citation>
    <scope>NUCLEOTIDE SEQUENCE [LARGE SCALE GENOMIC DNA]</scope>
    <source>
        <strain evidence="1 2">MK-D1</strain>
    </source>
</reference>
<dbReference type="Gene3D" id="1.10.3290.10">
    <property type="entry name" value="Fido-like domain"/>
    <property type="match status" value="1"/>
</dbReference>
<proteinExistence type="predicted"/>
<dbReference type="SUPFAM" id="SSF140931">
    <property type="entry name" value="Fic-like"/>
    <property type="match status" value="1"/>
</dbReference>
<organism evidence="1 2">
    <name type="scientific">Promethearchaeum syntrophicum</name>
    <dbReference type="NCBI Taxonomy" id="2594042"/>
    <lineage>
        <taxon>Archaea</taxon>
        <taxon>Promethearchaeati</taxon>
        <taxon>Promethearchaeota</taxon>
        <taxon>Promethearchaeia</taxon>
        <taxon>Promethearchaeales</taxon>
        <taxon>Promethearchaeaceae</taxon>
        <taxon>Promethearchaeum</taxon>
    </lineage>
</organism>
<evidence type="ECO:0000313" key="1">
    <source>
        <dbReference type="EMBL" id="QEE16798.2"/>
    </source>
</evidence>
<dbReference type="Pfam" id="PF02661">
    <property type="entry name" value="Fic"/>
    <property type="match status" value="1"/>
</dbReference>
<dbReference type="InterPro" id="IPR036597">
    <property type="entry name" value="Fido-like_dom_sf"/>
</dbReference>
<protein>
    <submittedName>
        <fullName evidence="1">Fic family protein</fullName>
    </submittedName>
</protein>
<name>A0A5B9DC56_9ARCH</name>
<dbReference type="InterPro" id="IPR040198">
    <property type="entry name" value="Fido_containing"/>
</dbReference>
<dbReference type="KEGG" id="psyt:DSAG12_02628"/>
<evidence type="ECO:0000313" key="2">
    <source>
        <dbReference type="Proteomes" id="UP000321408"/>
    </source>
</evidence>
<dbReference type="PANTHER" id="PTHR13504">
    <property type="entry name" value="FIDO DOMAIN-CONTAINING PROTEIN DDB_G0283145"/>
    <property type="match status" value="1"/>
</dbReference>
<dbReference type="EMBL" id="CP042905">
    <property type="protein sequence ID" value="QEE16798.2"/>
    <property type="molecule type" value="Genomic_DNA"/>
</dbReference>
<dbReference type="InterPro" id="IPR003812">
    <property type="entry name" value="Fido"/>
</dbReference>
<gene>
    <name evidence="1" type="ORF">DSAG12_02628</name>
</gene>
<dbReference type="PROSITE" id="PS51459">
    <property type="entry name" value="FIDO"/>
    <property type="match status" value="1"/>
</dbReference>
<keyword evidence="2" id="KW-1185">Reference proteome</keyword>
<sequence>MKHIEMGIGYKIPENDILGKKTDHFYCSIIEKRFKKNFVILKNNYEKFLVKYGPLLLEKVLNDFGMDFTYNSNKIEGSTLNRRESWLLLKENITPNHRKFSDALEIYTHMKVYNLLLDSKEELSMKLILKWHELLYKETKHHAGTFRDVNVGIWGSDVKFPDYQNVISLMKELIDWYNRKKEVYHPVLLAGLFKFKFVNIHPFQDGNGRMSRLLMNYLLYKNGHPMLNIEYIKRKGYYTALERSNLQKNELIFVNWFFKYYMNNDYFSYYYGSNELK</sequence>
<dbReference type="Proteomes" id="UP000321408">
    <property type="component" value="Chromosome"/>
</dbReference>
<accession>A0A5B9DC56</accession>
<dbReference type="AlphaFoldDB" id="A0A5B9DC56"/>